<name>A0A0E9SX99_ANGAN</name>
<accession>A0A0E9SX99</accession>
<reference evidence="1" key="1">
    <citation type="submission" date="2014-11" db="EMBL/GenBank/DDBJ databases">
        <authorList>
            <person name="Amaro Gonzalez C."/>
        </authorList>
    </citation>
    <scope>NUCLEOTIDE SEQUENCE</scope>
</reference>
<dbReference type="AlphaFoldDB" id="A0A0E9SX99"/>
<reference evidence="1" key="2">
    <citation type="journal article" date="2015" name="Fish Shellfish Immunol.">
        <title>Early steps in the European eel (Anguilla anguilla)-Vibrio vulnificus interaction in the gills: Role of the RtxA13 toxin.</title>
        <authorList>
            <person name="Callol A."/>
            <person name="Pajuelo D."/>
            <person name="Ebbesson L."/>
            <person name="Teles M."/>
            <person name="MacKenzie S."/>
            <person name="Amaro C."/>
        </authorList>
    </citation>
    <scope>NUCLEOTIDE SEQUENCE</scope>
</reference>
<dbReference type="EMBL" id="GBXM01062593">
    <property type="protein sequence ID" value="JAH45984.1"/>
    <property type="molecule type" value="Transcribed_RNA"/>
</dbReference>
<organism evidence="1">
    <name type="scientific">Anguilla anguilla</name>
    <name type="common">European freshwater eel</name>
    <name type="synonym">Muraena anguilla</name>
    <dbReference type="NCBI Taxonomy" id="7936"/>
    <lineage>
        <taxon>Eukaryota</taxon>
        <taxon>Metazoa</taxon>
        <taxon>Chordata</taxon>
        <taxon>Craniata</taxon>
        <taxon>Vertebrata</taxon>
        <taxon>Euteleostomi</taxon>
        <taxon>Actinopterygii</taxon>
        <taxon>Neopterygii</taxon>
        <taxon>Teleostei</taxon>
        <taxon>Anguilliformes</taxon>
        <taxon>Anguillidae</taxon>
        <taxon>Anguilla</taxon>
    </lineage>
</organism>
<proteinExistence type="predicted"/>
<evidence type="ECO:0000313" key="1">
    <source>
        <dbReference type="EMBL" id="JAH45984.1"/>
    </source>
</evidence>
<sequence length="21" mass="2573">MKVMLCLLLIHIVFIVLKWFL</sequence>
<protein>
    <submittedName>
        <fullName evidence="1">Uncharacterized protein</fullName>
    </submittedName>
</protein>